<keyword evidence="2 3" id="KW-0732">Signal</keyword>
<dbReference type="InterPro" id="IPR028081">
    <property type="entry name" value="Leu-bd"/>
</dbReference>
<feature type="domain" description="Leucine-binding protein" evidence="4">
    <location>
        <begin position="57"/>
        <end position="347"/>
    </location>
</feature>
<evidence type="ECO:0000256" key="2">
    <source>
        <dbReference type="ARBA" id="ARBA00022729"/>
    </source>
</evidence>
<evidence type="ECO:0000313" key="6">
    <source>
        <dbReference type="Proteomes" id="UP000198802"/>
    </source>
</evidence>
<name>A0A0S4QM67_9ACTN</name>
<dbReference type="AlphaFoldDB" id="A0A0S4QM67"/>
<comment type="similarity">
    <text evidence="1">Belongs to the leucine-binding protein family.</text>
</comment>
<evidence type="ECO:0000256" key="3">
    <source>
        <dbReference type="SAM" id="SignalP"/>
    </source>
</evidence>
<dbReference type="Gene3D" id="3.40.50.2300">
    <property type="match status" value="2"/>
</dbReference>
<evidence type="ECO:0000256" key="1">
    <source>
        <dbReference type="ARBA" id="ARBA00010062"/>
    </source>
</evidence>
<accession>A0A0S4QM67</accession>
<dbReference type="Proteomes" id="UP000198802">
    <property type="component" value="Unassembled WGS sequence"/>
</dbReference>
<dbReference type="RefSeq" id="WP_165615650.1">
    <property type="nucleotide sequence ID" value="NZ_FAOZ01000008.1"/>
</dbReference>
<dbReference type="SUPFAM" id="SSF53822">
    <property type="entry name" value="Periplasmic binding protein-like I"/>
    <property type="match status" value="1"/>
</dbReference>
<feature type="chain" id="PRO_5038587145" evidence="3">
    <location>
        <begin position="23"/>
        <end position="411"/>
    </location>
</feature>
<gene>
    <name evidence="5" type="ORF">Ga0074812_108184</name>
</gene>
<evidence type="ECO:0000259" key="4">
    <source>
        <dbReference type="Pfam" id="PF13458"/>
    </source>
</evidence>
<dbReference type="PROSITE" id="PS51257">
    <property type="entry name" value="PROKAR_LIPOPROTEIN"/>
    <property type="match status" value="1"/>
</dbReference>
<keyword evidence="6" id="KW-1185">Reference proteome</keyword>
<protein>
    <submittedName>
        <fullName evidence="5">ABC-type branched-chain amino acid transport system, substrate-binding protein</fullName>
    </submittedName>
</protein>
<reference evidence="6" key="1">
    <citation type="submission" date="2015-11" db="EMBL/GenBank/DDBJ databases">
        <authorList>
            <person name="Varghese N."/>
        </authorList>
    </citation>
    <scope>NUCLEOTIDE SEQUENCE [LARGE SCALE GENOMIC DNA]</scope>
    <source>
        <strain evidence="6">DSM 45899</strain>
    </source>
</reference>
<dbReference type="EMBL" id="FAOZ01000008">
    <property type="protein sequence ID" value="CUU56656.1"/>
    <property type="molecule type" value="Genomic_DNA"/>
</dbReference>
<sequence>MRRRSRLWGLGLAASLAAAVLAGCGGSGSGGSESSNARGIEGRTIKIGGLVEQRAFGGADDGFKARIDRANSTKELGDYTIDYLGSTDPGQGAVDKALATTQSLIDRDDVYAVAPVLTTSFQQSVANYAVARKVPYFGGGFTPAFCSPNQYGFSTIGCYISADYGYTTPVEGVAKALGKKPDQVRWAVVSLAQPDGQKLADNYRKLIETVNGKVVYSEATVPPGGGGDLQPFVSAVMDSKPDAVWLLLGSEVLGFSSAMKAAGYTGALVNSSFYLPGTLQKVPTVAAALEGAIVSTNTPVLESNSTYIQQLEKDFKAIGKSADDVTFGALSGYQAADMMIAMMKKVAPDFGDLVSTIGKGFKYEPGRDAAPVSWPEAFDGSVGCNTVLRVENGSYKIVAPYSCTGRKVEFD</sequence>
<proteinExistence type="inferred from homology"/>
<evidence type="ECO:0000313" key="5">
    <source>
        <dbReference type="EMBL" id="CUU56656.1"/>
    </source>
</evidence>
<dbReference type="InterPro" id="IPR051010">
    <property type="entry name" value="BCAA_transport"/>
</dbReference>
<organism evidence="5 6">
    <name type="scientific">Parafrankia irregularis</name>
    <dbReference type="NCBI Taxonomy" id="795642"/>
    <lineage>
        <taxon>Bacteria</taxon>
        <taxon>Bacillati</taxon>
        <taxon>Actinomycetota</taxon>
        <taxon>Actinomycetes</taxon>
        <taxon>Frankiales</taxon>
        <taxon>Frankiaceae</taxon>
        <taxon>Parafrankia</taxon>
    </lineage>
</organism>
<dbReference type="PANTHER" id="PTHR30483">
    <property type="entry name" value="LEUCINE-SPECIFIC-BINDING PROTEIN"/>
    <property type="match status" value="1"/>
</dbReference>
<feature type="signal peptide" evidence="3">
    <location>
        <begin position="1"/>
        <end position="22"/>
    </location>
</feature>
<dbReference type="PANTHER" id="PTHR30483:SF6">
    <property type="entry name" value="PERIPLASMIC BINDING PROTEIN OF ABC TRANSPORTER FOR NATURAL AMINO ACIDS"/>
    <property type="match status" value="1"/>
</dbReference>
<dbReference type="InterPro" id="IPR028082">
    <property type="entry name" value="Peripla_BP_I"/>
</dbReference>
<dbReference type="Pfam" id="PF13458">
    <property type="entry name" value="Peripla_BP_6"/>
    <property type="match status" value="1"/>
</dbReference>